<feature type="domain" description="C3H1-type" evidence="14">
    <location>
        <begin position="60"/>
        <end position="87"/>
    </location>
</feature>
<feature type="zinc finger region" description="C3H1-type" evidence="11">
    <location>
        <begin position="32"/>
        <end position="59"/>
    </location>
</feature>
<evidence type="ECO:0000256" key="2">
    <source>
        <dbReference type="ARBA" id="ARBA00008907"/>
    </source>
</evidence>
<evidence type="ECO:0000259" key="14">
    <source>
        <dbReference type="PROSITE" id="PS50103"/>
    </source>
</evidence>
<dbReference type="InterPro" id="IPR000571">
    <property type="entry name" value="Znf_CCCH"/>
</dbReference>
<dbReference type="PROSITE" id="PS50103">
    <property type="entry name" value="ZF_C3H1"/>
    <property type="match status" value="5"/>
</dbReference>
<evidence type="ECO:0000256" key="4">
    <source>
        <dbReference type="ARBA" id="ARBA00022723"/>
    </source>
</evidence>
<dbReference type="InterPro" id="IPR036855">
    <property type="entry name" value="Znf_CCCH_sf"/>
</dbReference>
<protein>
    <recommendedName>
        <fullName evidence="12">mRNA 3'-end-processing protein</fullName>
    </recommendedName>
</protein>
<proteinExistence type="inferred from homology"/>
<keyword evidence="3 12" id="KW-0507">mRNA processing</keyword>
<evidence type="ECO:0000313" key="17">
    <source>
        <dbReference type="Proteomes" id="UP000789508"/>
    </source>
</evidence>
<dbReference type="Proteomes" id="UP000789508">
    <property type="component" value="Unassembled WGS sequence"/>
</dbReference>
<feature type="compositionally biased region" description="Low complexity" evidence="13">
    <location>
        <begin position="273"/>
        <end position="284"/>
    </location>
</feature>
<evidence type="ECO:0000256" key="9">
    <source>
        <dbReference type="ARBA" id="ARBA00023242"/>
    </source>
</evidence>
<dbReference type="PROSITE" id="PS50158">
    <property type="entry name" value="ZF_CCHC"/>
    <property type="match status" value="1"/>
</dbReference>
<feature type="region of interest" description="Disordered" evidence="13">
    <location>
        <begin position="165"/>
        <end position="189"/>
    </location>
</feature>
<feature type="domain" description="C3H1-type" evidence="14">
    <location>
        <begin position="32"/>
        <end position="59"/>
    </location>
</feature>
<keyword evidence="17" id="KW-1185">Reference proteome</keyword>
<keyword evidence="7 11" id="KW-0862">Zinc</keyword>
<keyword evidence="8 12" id="KW-0694">RNA-binding</keyword>
<evidence type="ECO:0000313" key="16">
    <source>
        <dbReference type="EMBL" id="CAG8541178.1"/>
    </source>
</evidence>
<dbReference type="InterPro" id="IPR045348">
    <property type="entry name" value="CPSF4/Yth1"/>
</dbReference>
<organism evidence="16 17">
    <name type="scientific">Ambispora leptoticha</name>
    <dbReference type="NCBI Taxonomy" id="144679"/>
    <lineage>
        <taxon>Eukaryota</taxon>
        <taxon>Fungi</taxon>
        <taxon>Fungi incertae sedis</taxon>
        <taxon>Mucoromycota</taxon>
        <taxon>Glomeromycotina</taxon>
        <taxon>Glomeromycetes</taxon>
        <taxon>Archaeosporales</taxon>
        <taxon>Ambisporaceae</taxon>
        <taxon>Ambispora</taxon>
    </lineage>
</organism>
<feature type="compositionally biased region" description="Basic and acidic residues" evidence="13">
    <location>
        <begin position="166"/>
        <end position="188"/>
    </location>
</feature>
<comment type="caution">
    <text evidence="16">The sequence shown here is derived from an EMBL/GenBank/DDBJ whole genome shotgun (WGS) entry which is preliminary data.</text>
</comment>
<dbReference type="AlphaFoldDB" id="A0A9N9FJJ6"/>
<dbReference type="GO" id="GO:0008270">
    <property type="term" value="F:zinc ion binding"/>
    <property type="evidence" value="ECO:0007669"/>
    <property type="project" value="UniProtKB-KW"/>
</dbReference>
<feature type="zinc finger region" description="C3H1-type" evidence="11">
    <location>
        <begin position="60"/>
        <end position="87"/>
    </location>
</feature>
<evidence type="ECO:0000256" key="11">
    <source>
        <dbReference type="PROSITE-ProRule" id="PRU00723"/>
    </source>
</evidence>
<evidence type="ECO:0000256" key="10">
    <source>
        <dbReference type="ARBA" id="ARBA00024826"/>
    </source>
</evidence>
<keyword evidence="4 11" id="KW-0479">Metal-binding</keyword>
<evidence type="ECO:0000259" key="15">
    <source>
        <dbReference type="PROSITE" id="PS50158"/>
    </source>
</evidence>
<dbReference type="GO" id="GO:0031124">
    <property type="term" value="P:mRNA 3'-end processing"/>
    <property type="evidence" value="ECO:0007669"/>
    <property type="project" value="UniProtKB-UniRule"/>
</dbReference>
<comment type="function">
    <text evidence="10 12">Component of the cleavage factor I (CF I) involved in pre-mRNA 3'-end processing.</text>
</comment>
<keyword evidence="5 12" id="KW-0677">Repeat</keyword>
<feature type="domain" description="C3H1-type" evidence="14">
    <location>
        <begin position="88"/>
        <end position="115"/>
    </location>
</feature>
<evidence type="ECO:0000256" key="5">
    <source>
        <dbReference type="ARBA" id="ARBA00022737"/>
    </source>
</evidence>
<feature type="region of interest" description="Disordered" evidence="13">
    <location>
        <begin position="261"/>
        <end position="287"/>
    </location>
</feature>
<evidence type="ECO:0000256" key="13">
    <source>
        <dbReference type="SAM" id="MobiDB-lite"/>
    </source>
</evidence>
<dbReference type="Gene3D" id="4.10.1000.10">
    <property type="entry name" value="Zinc finger, CCCH-type"/>
    <property type="match status" value="2"/>
</dbReference>
<feature type="domain" description="C3H1-type" evidence="14">
    <location>
        <begin position="145"/>
        <end position="167"/>
    </location>
</feature>
<feature type="zinc finger region" description="C3H1-type" evidence="11">
    <location>
        <begin position="88"/>
        <end position="115"/>
    </location>
</feature>
<feature type="domain" description="C3H1-type" evidence="14">
    <location>
        <begin position="116"/>
        <end position="143"/>
    </location>
</feature>
<dbReference type="Gene3D" id="4.10.60.10">
    <property type="entry name" value="Zinc finger, CCHC-type"/>
    <property type="match status" value="1"/>
</dbReference>
<dbReference type="GO" id="GO:0005634">
    <property type="term" value="C:nucleus"/>
    <property type="evidence" value="ECO:0007669"/>
    <property type="project" value="UniProtKB-SubCell"/>
</dbReference>
<comment type="subcellular location">
    <subcellularLocation>
        <location evidence="1 12">Nucleus</location>
    </subcellularLocation>
</comment>
<dbReference type="FunFam" id="4.10.1000.10:FF:000017">
    <property type="entry name" value="Cleavage and polyadenylation specificity factor 30 kDa subunit"/>
    <property type="match status" value="1"/>
</dbReference>
<evidence type="ECO:0000256" key="1">
    <source>
        <dbReference type="ARBA" id="ARBA00004123"/>
    </source>
</evidence>
<dbReference type="Pfam" id="PF00098">
    <property type="entry name" value="zf-CCHC"/>
    <property type="match status" value="1"/>
</dbReference>
<evidence type="ECO:0000256" key="8">
    <source>
        <dbReference type="ARBA" id="ARBA00022884"/>
    </source>
</evidence>
<dbReference type="SMART" id="SM00343">
    <property type="entry name" value="ZnF_C2HC"/>
    <property type="match status" value="1"/>
</dbReference>
<dbReference type="SUPFAM" id="SSF57756">
    <property type="entry name" value="Retrovirus zinc finger-like domains"/>
    <property type="match status" value="1"/>
</dbReference>
<evidence type="ECO:0000256" key="12">
    <source>
        <dbReference type="RuleBase" id="RU369008"/>
    </source>
</evidence>
<name>A0A9N9FJJ6_9GLOM</name>
<keyword evidence="9 12" id="KW-0539">Nucleus</keyword>
<dbReference type="InterPro" id="IPR001878">
    <property type="entry name" value="Znf_CCHC"/>
</dbReference>
<comment type="similarity">
    <text evidence="2 12">Belongs to the CPSF4/YTH1 family.</text>
</comment>
<evidence type="ECO:0000256" key="7">
    <source>
        <dbReference type="ARBA" id="ARBA00022833"/>
    </source>
</evidence>
<dbReference type="GO" id="GO:0003723">
    <property type="term" value="F:RNA binding"/>
    <property type="evidence" value="ECO:0007669"/>
    <property type="project" value="UniProtKB-UniRule"/>
</dbReference>
<accession>A0A9N9FJJ6</accession>
<dbReference type="SUPFAM" id="SSF90229">
    <property type="entry name" value="CCCH zinc finger"/>
    <property type="match status" value="2"/>
</dbReference>
<dbReference type="EMBL" id="CAJVPS010001520">
    <property type="protein sequence ID" value="CAG8541178.1"/>
    <property type="molecule type" value="Genomic_DNA"/>
</dbReference>
<dbReference type="OrthoDB" id="1914176at2759"/>
<dbReference type="Pfam" id="PF14608">
    <property type="entry name" value="zf-CCCH_2"/>
    <property type="match status" value="3"/>
</dbReference>
<dbReference type="PANTHER" id="PTHR23102">
    <property type="entry name" value="CLEAVAGE AND POLYADENYLATION SPECIFICITY FACTOR SUBUNIT 4-RELATED"/>
    <property type="match status" value="1"/>
</dbReference>
<evidence type="ECO:0000256" key="6">
    <source>
        <dbReference type="ARBA" id="ARBA00022771"/>
    </source>
</evidence>
<feature type="zinc finger region" description="C3H1-type" evidence="11">
    <location>
        <begin position="145"/>
        <end position="167"/>
    </location>
</feature>
<dbReference type="InterPro" id="IPR036875">
    <property type="entry name" value="Znf_CCHC_sf"/>
</dbReference>
<keyword evidence="6 11" id="KW-0863">Zinc-finger</keyword>
<evidence type="ECO:0000256" key="3">
    <source>
        <dbReference type="ARBA" id="ARBA00022664"/>
    </source>
</evidence>
<gene>
    <name evidence="16" type="ORF">ALEPTO_LOCUS5418</name>
</gene>
<dbReference type="SMART" id="SM00356">
    <property type="entry name" value="ZnF_C3H1"/>
    <property type="match status" value="5"/>
</dbReference>
<dbReference type="Pfam" id="PF00642">
    <property type="entry name" value="zf-CCCH"/>
    <property type="match status" value="2"/>
</dbReference>
<feature type="zinc finger region" description="C3H1-type" evidence="11">
    <location>
        <begin position="116"/>
        <end position="143"/>
    </location>
</feature>
<sequence>MPCTISLFKQDYNDLEFDFEEYVRGTLGLGLAKENKICQDFLRGTCQRGALCKYKHSTKRAKAVVCKHWLRGLCKMQDQCEFLHEFNESKMPECWFYVKFGECTNEDCLYLHVDPESKIKECPYYARGFCKYGPNCNAKHVRKTVCQLYLTGFCPYGLECPNGHSHQRDRSPAEESISKSRASKERLPLKQPQTYRPLSEVTCYKCNQKGHFANRCPKPRVSSSTAAGNGYYMRKRDNSLRDSSLINNNNISNIFKGDYGENGEDLGGGDTSNPNHHNQNNGENDFLAPPLNSNISNNNYNYFYGSPCFNEFEGEVLRCN</sequence>
<feature type="domain" description="CCHC-type" evidence="15">
    <location>
        <begin position="203"/>
        <end position="218"/>
    </location>
</feature>
<reference evidence="16" key="1">
    <citation type="submission" date="2021-06" db="EMBL/GenBank/DDBJ databases">
        <authorList>
            <person name="Kallberg Y."/>
            <person name="Tangrot J."/>
            <person name="Rosling A."/>
        </authorList>
    </citation>
    <scope>NUCLEOTIDE SEQUENCE</scope>
    <source>
        <strain evidence="16">FL130A</strain>
    </source>
</reference>
<dbReference type="PANTHER" id="PTHR23102:SF24">
    <property type="entry name" value="CLEAVAGE AND POLYADENYLATION SPECIFICITY FACTOR SUBUNIT 4"/>
    <property type="match status" value="1"/>
</dbReference>